<organism evidence="2 3">
    <name type="scientific">Hymenobacter psychrotolerans DSM 18569</name>
    <dbReference type="NCBI Taxonomy" id="1121959"/>
    <lineage>
        <taxon>Bacteria</taxon>
        <taxon>Pseudomonadati</taxon>
        <taxon>Bacteroidota</taxon>
        <taxon>Cytophagia</taxon>
        <taxon>Cytophagales</taxon>
        <taxon>Hymenobacteraceae</taxon>
        <taxon>Hymenobacter</taxon>
    </lineage>
</organism>
<accession>A0A1M7E7J6</accession>
<feature type="region of interest" description="Disordered" evidence="1">
    <location>
        <begin position="37"/>
        <end position="56"/>
    </location>
</feature>
<protein>
    <submittedName>
        <fullName evidence="2">Uncharacterized protein</fullName>
    </submittedName>
</protein>
<feature type="region of interest" description="Disordered" evidence="1">
    <location>
        <begin position="448"/>
        <end position="470"/>
    </location>
</feature>
<evidence type="ECO:0000313" key="2">
    <source>
        <dbReference type="EMBL" id="SHL87731.1"/>
    </source>
</evidence>
<dbReference type="EMBL" id="FRAS01000024">
    <property type="protein sequence ID" value="SHL87731.1"/>
    <property type="molecule type" value="Genomic_DNA"/>
</dbReference>
<keyword evidence="3" id="KW-1185">Reference proteome</keyword>
<reference evidence="3" key="1">
    <citation type="submission" date="2016-11" db="EMBL/GenBank/DDBJ databases">
        <authorList>
            <person name="Varghese N."/>
            <person name="Submissions S."/>
        </authorList>
    </citation>
    <scope>NUCLEOTIDE SEQUENCE [LARGE SCALE GENOMIC DNA]</scope>
    <source>
        <strain evidence="3">DSM 18569</strain>
    </source>
</reference>
<dbReference type="STRING" id="1121959.SAMN02746009_03543"/>
<gene>
    <name evidence="2" type="ORF">SAMN02746009_03543</name>
</gene>
<evidence type="ECO:0000256" key="1">
    <source>
        <dbReference type="SAM" id="MobiDB-lite"/>
    </source>
</evidence>
<evidence type="ECO:0000313" key="3">
    <source>
        <dbReference type="Proteomes" id="UP000183947"/>
    </source>
</evidence>
<sequence>MQQLLFSSAGSTAYWQGTGALAGSVMRFGGGMAAAGSAGGSSATQDGATPSSPVEKGLSGDVALWGEANDFPQQVIKSLESNTILPSVLEWKTRAVYGGGVVYGRVTGFDKSGNEIFERERLPDVEAFFRRSNIARYAYEGLQNLFTFAQSYPELIQSLNKQKITTLTTQDTAFCRYSVPKANQPVPDYVHISANWPDAKPGDEYTTSVPVLDPYYEPVEALKADTRGFKYLYPLALPSPGKALYQLASWNSIRRSGWLDVAQAIPEFKAAMFKNQLSIKYLIETDERYWKWKYPDWDTKITEQRRQIISDELADFEKTMTGAAGAGKSILSVAVPVPGTTETISAFKVTAIDDKVKSGLHIEDSQEASSHIYTALSVDPTLVGISPGKGMGAGSGSDKRIAFNNFISTHRFHQDLILEPLYLVRDYNGWPEELEFRFLNPLAQTADVSKSNTNTATGGNPDDAEPAEDK</sequence>
<dbReference type="RefSeq" id="WP_073288008.1">
    <property type="nucleotide sequence ID" value="NZ_FRAS01000024.1"/>
</dbReference>
<name>A0A1M7E7J6_9BACT</name>
<dbReference type="Proteomes" id="UP000183947">
    <property type="component" value="Unassembled WGS sequence"/>
</dbReference>
<feature type="compositionally biased region" description="Polar residues" evidence="1">
    <location>
        <begin position="448"/>
        <end position="458"/>
    </location>
</feature>
<proteinExistence type="predicted"/>
<dbReference type="OrthoDB" id="671786at2"/>
<dbReference type="AlphaFoldDB" id="A0A1M7E7J6"/>